<dbReference type="InterPro" id="IPR032687">
    <property type="entry name" value="AraC-type_N"/>
</dbReference>
<evidence type="ECO:0000256" key="2">
    <source>
        <dbReference type="ARBA" id="ARBA00023125"/>
    </source>
</evidence>
<dbReference type="Pfam" id="PF12625">
    <property type="entry name" value="Arabinose_bd"/>
    <property type="match status" value="1"/>
</dbReference>
<dbReference type="InterPro" id="IPR009057">
    <property type="entry name" value="Homeodomain-like_sf"/>
</dbReference>
<evidence type="ECO:0000313" key="5">
    <source>
        <dbReference type="EMBL" id="MCF8588077.1"/>
    </source>
</evidence>
<evidence type="ECO:0000256" key="3">
    <source>
        <dbReference type="ARBA" id="ARBA00023163"/>
    </source>
</evidence>
<dbReference type="RefSeq" id="WP_236997308.1">
    <property type="nucleotide sequence ID" value="NZ_JAKKOR010000005.1"/>
</dbReference>
<keyword evidence="1" id="KW-0805">Transcription regulation</keyword>
<dbReference type="InterPro" id="IPR018060">
    <property type="entry name" value="HTH_AraC"/>
</dbReference>
<organism evidence="5 6">
    <name type="scientific">Gordonia liuliyuniae</name>
    <dbReference type="NCBI Taxonomy" id="2911517"/>
    <lineage>
        <taxon>Bacteria</taxon>
        <taxon>Bacillati</taxon>
        <taxon>Actinomycetota</taxon>
        <taxon>Actinomycetes</taxon>
        <taxon>Mycobacteriales</taxon>
        <taxon>Gordoniaceae</taxon>
        <taxon>Gordonia</taxon>
    </lineage>
</organism>
<evidence type="ECO:0000256" key="1">
    <source>
        <dbReference type="ARBA" id="ARBA00023015"/>
    </source>
</evidence>
<accession>A0ABS9IRA2</accession>
<keyword evidence="2" id="KW-0238">DNA-binding</keyword>
<evidence type="ECO:0000259" key="4">
    <source>
        <dbReference type="PROSITE" id="PS01124"/>
    </source>
</evidence>
<dbReference type="Pfam" id="PF12833">
    <property type="entry name" value="HTH_18"/>
    <property type="match status" value="1"/>
</dbReference>
<protein>
    <submittedName>
        <fullName evidence="5">AraC family transcriptional regulator</fullName>
    </submittedName>
</protein>
<dbReference type="PROSITE" id="PS01124">
    <property type="entry name" value="HTH_ARAC_FAMILY_2"/>
    <property type="match status" value="1"/>
</dbReference>
<dbReference type="SMART" id="SM00342">
    <property type="entry name" value="HTH_ARAC"/>
    <property type="match status" value="1"/>
</dbReference>
<dbReference type="InterPro" id="IPR020449">
    <property type="entry name" value="Tscrpt_reg_AraC-type_HTH"/>
</dbReference>
<dbReference type="EMBL" id="JAKKOR010000005">
    <property type="protein sequence ID" value="MCF8588077.1"/>
    <property type="molecule type" value="Genomic_DNA"/>
</dbReference>
<dbReference type="PANTHER" id="PTHR47894">
    <property type="entry name" value="HTH-TYPE TRANSCRIPTIONAL REGULATOR GADX"/>
    <property type="match status" value="1"/>
</dbReference>
<gene>
    <name evidence="5" type="ORF">L5G33_06295</name>
</gene>
<reference evidence="5 6" key="1">
    <citation type="submission" date="2022-01" db="EMBL/GenBank/DDBJ databases">
        <authorList>
            <person name="Huang Y."/>
        </authorList>
    </citation>
    <scope>NUCLEOTIDE SEQUENCE [LARGE SCALE GENOMIC DNA]</scope>
    <source>
        <strain evidence="5 6">HY366</strain>
    </source>
</reference>
<sequence>MKPLARYASLANFVELARSLDLEPVRLLRSVGLDPGGVALQDRWIPASAVADLLERTAAQARCDDLGTRLAELRRLSHLGPLSLVLREEPDIRSALTLLIRHERMYNEALHTSLRVADGVATVRVDLDLGRPGADRQSIDLAVGVLYTLMRELSPPTWRPLAVSFVHSPPVNSGTSLRLFGGLARYDRAFNGITMYEADLDRRIRESDPQLLHYTRRMLSGEGADTRPAVAVRTRQLIEMLLPTGRCSVEQVARSLGVDRRTVHRRLAAEGTTFTAVVDDTRAGLAGHLVASRLYSFAEIAATLGFSSPSNFSRWFRGRYGCTPRQWRTAGGPHAPAARLTSDL</sequence>
<comment type="caution">
    <text evidence="5">The sequence shown here is derived from an EMBL/GenBank/DDBJ whole genome shotgun (WGS) entry which is preliminary data.</text>
</comment>
<dbReference type="PANTHER" id="PTHR47894:SF4">
    <property type="entry name" value="HTH-TYPE TRANSCRIPTIONAL REGULATOR GADX"/>
    <property type="match status" value="1"/>
</dbReference>
<keyword evidence="6" id="KW-1185">Reference proteome</keyword>
<dbReference type="Proteomes" id="UP001200110">
    <property type="component" value="Unassembled WGS sequence"/>
</dbReference>
<name>A0ABS9IRA2_9ACTN</name>
<evidence type="ECO:0000313" key="6">
    <source>
        <dbReference type="Proteomes" id="UP001200110"/>
    </source>
</evidence>
<keyword evidence="3" id="KW-0804">Transcription</keyword>
<feature type="domain" description="HTH araC/xylS-type" evidence="4">
    <location>
        <begin position="232"/>
        <end position="330"/>
    </location>
</feature>
<dbReference type="SUPFAM" id="SSF46689">
    <property type="entry name" value="Homeodomain-like"/>
    <property type="match status" value="1"/>
</dbReference>
<dbReference type="PRINTS" id="PR00032">
    <property type="entry name" value="HTHARAC"/>
</dbReference>
<dbReference type="Gene3D" id="1.10.10.60">
    <property type="entry name" value="Homeodomain-like"/>
    <property type="match status" value="1"/>
</dbReference>
<proteinExistence type="predicted"/>